<name>A0A2X2CE70_PSELU</name>
<dbReference type="InterPro" id="IPR001633">
    <property type="entry name" value="EAL_dom"/>
</dbReference>
<dbReference type="InterPro" id="IPR000644">
    <property type="entry name" value="CBS_dom"/>
</dbReference>
<feature type="domain" description="EAL" evidence="2">
    <location>
        <begin position="3"/>
        <end position="253"/>
    </location>
</feature>
<dbReference type="GO" id="GO:0071111">
    <property type="term" value="F:cyclic-guanylate-specific phosphodiesterase activity"/>
    <property type="evidence" value="ECO:0007669"/>
    <property type="project" value="InterPro"/>
</dbReference>
<dbReference type="InterPro" id="IPR050706">
    <property type="entry name" value="Cyclic-di-GMP_PDE-like"/>
</dbReference>
<dbReference type="EMBL" id="UAUF01000009">
    <property type="protein sequence ID" value="SPZ04016.1"/>
    <property type="molecule type" value="Genomic_DNA"/>
</dbReference>
<dbReference type="SUPFAM" id="SSF54631">
    <property type="entry name" value="CBS-domain pair"/>
    <property type="match status" value="1"/>
</dbReference>
<dbReference type="PROSITE" id="PS50887">
    <property type="entry name" value="GGDEF"/>
    <property type="match status" value="1"/>
</dbReference>
<feature type="domain" description="GGDEF" evidence="3">
    <location>
        <begin position="428"/>
        <end position="582"/>
    </location>
</feature>
<dbReference type="CDD" id="cd01948">
    <property type="entry name" value="EAL"/>
    <property type="match status" value="1"/>
</dbReference>
<reference evidence="6 7" key="1">
    <citation type="submission" date="2018-06" db="EMBL/GenBank/DDBJ databases">
        <authorList>
            <consortium name="Pathogen Informatics"/>
            <person name="Doyle S."/>
        </authorList>
    </citation>
    <scope>NUCLEOTIDE SEQUENCE [LARGE SCALE GENOMIC DNA]</scope>
    <source>
        <strain evidence="6 7">NCTC11842</strain>
    </source>
</reference>
<dbReference type="SUPFAM" id="SSF55073">
    <property type="entry name" value="Nucleotide cyclase"/>
    <property type="match status" value="1"/>
</dbReference>
<reference evidence="5 8" key="2">
    <citation type="submission" date="2020-10" db="EMBL/GenBank/DDBJ databases">
        <title>Genome sequences of Pseudomonas isolates.</title>
        <authorList>
            <person name="Wessels L."/>
            <person name="Reich F."/>
            <person name="Hammerl J."/>
        </authorList>
    </citation>
    <scope>NUCLEOTIDE SEQUENCE [LARGE SCALE GENOMIC DNA]</scope>
    <source>
        <strain evidence="5 8">20-MO00624-0</strain>
    </source>
</reference>
<proteinExistence type="predicted"/>
<dbReference type="SUPFAM" id="SSF141868">
    <property type="entry name" value="EAL domain-like"/>
    <property type="match status" value="1"/>
</dbReference>
<evidence type="ECO:0000259" key="3">
    <source>
        <dbReference type="PROSITE" id="PS50887"/>
    </source>
</evidence>
<organism evidence="6 7">
    <name type="scientific">Pseudomonas luteola</name>
    <dbReference type="NCBI Taxonomy" id="47886"/>
    <lineage>
        <taxon>Bacteria</taxon>
        <taxon>Pseudomonadati</taxon>
        <taxon>Pseudomonadota</taxon>
        <taxon>Gammaproteobacteria</taxon>
        <taxon>Pseudomonadales</taxon>
        <taxon>Pseudomonadaceae</taxon>
        <taxon>Pseudomonas</taxon>
    </lineage>
</organism>
<sequence>MTVNEQLSALEQILARSDIHSLFQPIVSLSERRIIGYEALSRGPSNSPLHSPLPLFAIARTAQRLSELEMACRTQACTGFRDLGLEGKLFLNISPESLLENSHEQGRTLKLLQRLGIPANRIVIELTEQAPTDDLGLLDTALHYYRAMGFSIALDDLGAGYSSLRLWSELRPDYVKIDRHFIDGIHRDSVKREFVGSILQMARASNAVVVAEGIELHEELVVLAEMGIDLVQGYLLSRPEANPPREAREIMPRLETRPKSLTEGGTGLISMLLERPAIQEQTLIPAVMQLFHDKPSFNSLAVLDEHGAPVGIVHHYALAEALRKPFAPDLFGRKPITRLMHLDFLCVEKSQSPLHVSRLLTQRAKQRVEEDFVIVDQGQYVGMGRVVDLLQLITEQKIQEARHANPLTGLPGSVPIHHCLSQLLEHNQNATLCHLDIDSFTPFNEIYGYAKGDEVLLCLAQALAESMDRTQDFIGHYGDDNFIIVLRSMDWRARLTRLMETFQSRCRRFYAPEHLDAGCLIAEDHEGYRREYPLLSLSLGVVRVTAESRTSRDARQLLKLAESAKAQAKTIPGYSLHLMAETA</sequence>
<dbReference type="EMBL" id="JADMCD010000002">
    <property type="protein sequence ID" value="MBF8640090.1"/>
    <property type="molecule type" value="Genomic_DNA"/>
</dbReference>
<evidence type="ECO:0000313" key="7">
    <source>
        <dbReference type="Proteomes" id="UP000250443"/>
    </source>
</evidence>
<dbReference type="InterPro" id="IPR029787">
    <property type="entry name" value="Nucleotide_cyclase"/>
</dbReference>
<dbReference type="SMART" id="SM00052">
    <property type="entry name" value="EAL"/>
    <property type="match status" value="1"/>
</dbReference>
<keyword evidence="8" id="KW-1185">Reference proteome</keyword>
<gene>
    <name evidence="6" type="primary">cph2_4</name>
    <name evidence="5" type="ORF">IRZ65_05285</name>
    <name evidence="6" type="ORF">NCTC11842_01363</name>
</gene>
<accession>A0A2X2CE70</accession>
<dbReference type="NCBIfam" id="TIGR00254">
    <property type="entry name" value="GGDEF"/>
    <property type="match status" value="1"/>
</dbReference>
<dbReference type="InterPro" id="IPR046342">
    <property type="entry name" value="CBS_dom_sf"/>
</dbReference>
<dbReference type="CDD" id="cd01949">
    <property type="entry name" value="GGDEF"/>
    <property type="match status" value="1"/>
</dbReference>
<keyword evidence="1" id="KW-0129">CBS domain</keyword>
<feature type="domain" description="CBS" evidence="4">
    <location>
        <begin position="271"/>
        <end position="330"/>
    </location>
</feature>
<dbReference type="PROSITE" id="PS51371">
    <property type="entry name" value="CBS"/>
    <property type="match status" value="1"/>
</dbReference>
<evidence type="ECO:0000259" key="4">
    <source>
        <dbReference type="PROSITE" id="PS51371"/>
    </source>
</evidence>
<dbReference type="Proteomes" id="UP000250443">
    <property type="component" value="Unassembled WGS sequence"/>
</dbReference>
<dbReference type="InterPro" id="IPR000160">
    <property type="entry name" value="GGDEF_dom"/>
</dbReference>
<evidence type="ECO:0000256" key="1">
    <source>
        <dbReference type="PROSITE-ProRule" id="PRU00703"/>
    </source>
</evidence>
<dbReference type="Gene3D" id="3.10.580.10">
    <property type="entry name" value="CBS-domain"/>
    <property type="match status" value="1"/>
</dbReference>
<dbReference type="Pfam" id="PF00563">
    <property type="entry name" value="EAL"/>
    <property type="match status" value="1"/>
</dbReference>
<evidence type="ECO:0000259" key="2">
    <source>
        <dbReference type="PROSITE" id="PS50883"/>
    </source>
</evidence>
<dbReference type="Proteomes" id="UP000626180">
    <property type="component" value="Unassembled WGS sequence"/>
</dbReference>
<dbReference type="InterPro" id="IPR035919">
    <property type="entry name" value="EAL_sf"/>
</dbReference>
<dbReference type="SMART" id="SM00267">
    <property type="entry name" value="GGDEF"/>
    <property type="match status" value="1"/>
</dbReference>
<dbReference type="AlphaFoldDB" id="A0A2X2CE70"/>
<dbReference type="PANTHER" id="PTHR33121:SF76">
    <property type="entry name" value="SIGNALING PROTEIN"/>
    <property type="match status" value="1"/>
</dbReference>
<dbReference type="Pfam" id="PF00990">
    <property type="entry name" value="GGDEF"/>
    <property type="match status" value="1"/>
</dbReference>
<dbReference type="PANTHER" id="PTHR33121">
    <property type="entry name" value="CYCLIC DI-GMP PHOSPHODIESTERASE PDEF"/>
    <property type="match status" value="1"/>
</dbReference>
<protein>
    <submittedName>
        <fullName evidence="6">Diguanylate cyclase/phosphodiesterase</fullName>
    </submittedName>
    <submittedName>
        <fullName evidence="5">EAL and GGDEF domain-containing protein</fullName>
    </submittedName>
</protein>
<evidence type="ECO:0000313" key="8">
    <source>
        <dbReference type="Proteomes" id="UP000626180"/>
    </source>
</evidence>
<evidence type="ECO:0000313" key="5">
    <source>
        <dbReference type="EMBL" id="MBF8640090.1"/>
    </source>
</evidence>
<dbReference type="Pfam" id="PF00571">
    <property type="entry name" value="CBS"/>
    <property type="match status" value="1"/>
</dbReference>
<evidence type="ECO:0000313" key="6">
    <source>
        <dbReference type="EMBL" id="SPZ04016.1"/>
    </source>
</evidence>
<dbReference type="PROSITE" id="PS50883">
    <property type="entry name" value="EAL"/>
    <property type="match status" value="1"/>
</dbReference>
<dbReference type="RefSeq" id="WP_010795142.1">
    <property type="nucleotide sequence ID" value="NZ_CP069262.1"/>
</dbReference>
<dbReference type="Gene3D" id="3.30.70.270">
    <property type="match status" value="1"/>
</dbReference>
<dbReference type="InterPro" id="IPR043128">
    <property type="entry name" value="Rev_trsase/Diguanyl_cyclase"/>
</dbReference>
<dbReference type="Gene3D" id="3.20.20.450">
    <property type="entry name" value="EAL domain"/>
    <property type="match status" value="1"/>
</dbReference>